<comment type="caution">
    <text evidence="1">The sequence shown here is derived from an EMBL/GenBank/DDBJ whole genome shotgun (WGS) entry which is preliminary data.</text>
</comment>
<name>A0A8T2DN13_ARASU</name>
<evidence type="ECO:0000313" key="2">
    <source>
        <dbReference type="Proteomes" id="UP000694251"/>
    </source>
</evidence>
<keyword evidence="2" id="KW-1185">Reference proteome</keyword>
<proteinExistence type="predicted"/>
<dbReference type="OrthoDB" id="10643160at2759"/>
<dbReference type="EMBL" id="JAEFBJ010000005">
    <property type="protein sequence ID" value="KAG7610794.1"/>
    <property type="molecule type" value="Genomic_DNA"/>
</dbReference>
<organism evidence="1 2">
    <name type="scientific">Arabidopsis suecica</name>
    <name type="common">Swedish thale-cress</name>
    <name type="synonym">Cardaminopsis suecica</name>
    <dbReference type="NCBI Taxonomy" id="45249"/>
    <lineage>
        <taxon>Eukaryota</taxon>
        <taxon>Viridiplantae</taxon>
        <taxon>Streptophyta</taxon>
        <taxon>Embryophyta</taxon>
        <taxon>Tracheophyta</taxon>
        <taxon>Spermatophyta</taxon>
        <taxon>Magnoliopsida</taxon>
        <taxon>eudicotyledons</taxon>
        <taxon>Gunneridae</taxon>
        <taxon>Pentapetalae</taxon>
        <taxon>rosids</taxon>
        <taxon>malvids</taxon>
        <taxon>Brassicales</taxon>
        <taxon>Brassicaceae</taxon>
        <taxon>Camelineae</taxon>
        <taxon>Arabidopsis</taxon>
    </lineage>
</organism>
<evidence type="ECO:0000313" key="1">
    <source>
        <dbReference type="EMBL" id="KAG7610794.1"/>
    </source>
</evidence>
<sequence>MCSQETEELDDFGDRRSWESLTILEIGASALVWEVDDFGYRRSWKSFKIFGCMCSQETEELNDFGDRRSWESLTILEMCARARGRALRSLDVCARMRRKSSTILEIVGELDDFGDVRFCERTLDWERLLSGYRFTGIGIRFCGSVSSSKEVGPLSTIVENDQCECWLILRGTKLGWHYDGLLWPHGEIGTTLSYVVDHVFVMHFSKGNDLCMCEIELGLTVILSLYSARFSLAFKLDFETCGAGVRLTLWMPLGKRERASGLGLYCSALLSAYLVRIWVGFKSLSNRTPGQGDDVGMTSVTRKKLSVSVVAEIQVQETNTRLVTLSHVDLPKRIRDVGKLGLGTGWVVFMLGDEFSLSFATILLSVELGLEDARRVGEIRWRGELEEPEAELGEDDVRSSEVERFVPPPVIADLMRSSMDWILATMRESSASMVDWIVSWWGTGDELATWRRACCNSTNWRLGNELDEGDGGYRVGLRSFKTSLSRKIAGAELSIARTDIVIFYSACPSVDVWLVVTVRRIFTGVLVDRPNDDGSMPVASVRRSFFDWSSLGRYCFGIAKLSTGASCRGLELLDLILRGLLGSDNRVDAFGTGAVTRVTSGAAIGAAAGTATGAAAGGGVVGRAGGGIVGRAGGAARGALVLTP</sequence>
<dbReference type="Proteomes" id="UP000694251">
    <property type="component" value="Chromosome 5"/>
</dbReference>
<gene>
    <name evidence="1" type="ORF">ISN44_As05g028920</name>
</gene>
<accession>A0A8T2DN13</accession>
<reference evidence="1 2" key="1">
    <citation type="submission" date="2020-12" db="EMBL/GenBank/DDBJ databases">
        <title>Concerted genomic and epigenomic changes stabilize Arabidopsis allopolyploids.</title>
        <authorList>
            <person name="Chen Z."/>
        </authorList>
    </citation>
    <scope>NUCLEOTIDE SEQUENCE [LARGE SCALE GENOMIC DNA]</scope>
    <source>
        <strain evidence="1">As9502</strain>
        <tissue evidence="1">Leaf</tissue>
    </source>
</reference>
<protein>
    <submittedName>
        <fullName evidence="1">Uncharacterized protein</fullName>
    </submittedName>
</protein>
<dbReference type="AlphaFoldDB" id="A0A8T2DN13"/>